<accession>A0ABT2JZ42</accession>
<sequence>MARFRHRVTIVPVPRRWFEAYLLMLHDLAESVRAEPDGALRLSDGRAVPEVRLAHGEHLRPGTRYEAQPEADGSRAALLIQEWQRASATAVRLEARSADGAELTGSVRLAGARRPGTLGGDWHFTAPGRSSVLRRASGMLRVDLAAWWSAADRRRGARRGTAPVTGAVDHRLARARLRVTPRAVAGGRVELTCTVSVRGRALARPLVGLALLVGRVRVRRELAAALDETAARWNKAAPGVLRKDAAQLRAELTEQLLRAPDGADGAEAP</sequence>
<proteinExistence type="predicted"/>
<comment type="caution">
    <text evidence="1">The sequence shown here is derived from an EMBL/GenBank/DDBJ whole genome shotgun (WGS) entry which is preliminary data.</text>
</comment>
<evidence type="ECO:0008006" key="3">
    <source>
        <dbReference type="Google" id="ProtNLM"/>
    </source>
</evidence>
<dbReference type="RefSeq" id="WP_260219915.1">
    <property type="nucleotide sequence ID" value="NZ_JAJAGO010000010.1"/>
</dbReference>
<organism evidence="1 2">
    <name type="scientific">Streptomyces gossypii</name>
    <dbReference type="NCBI Taxonomy" id="2883101"/>
    <lineage>
        <taxon>Bacteria</taxon>
        <taxon>Bacillati</taxon>
        <taxon>Actinomycetota</taxon>
        <taxon>Actinomycetes</taxon>
        <taxon>Kitasatosporales</taxon>
        <taxon>Streptomycetaceae</taxon>
        <taxon>Streptomyces</taxon>
    </lineage>
</organism>
<evidence type="ECO:0000313" key="1">
    <source>
        <dbReference type="EMBL" id="MCT2592600.1"/>
    </source>
</evidence>
<evidence type="ECO:0000313" key="2">
    <source>
        <dbReference type="Proteomes" id="UP001156389"/>
    </source>
</evidence>
<keyword evidence="2" id="KW-1185">Reference proteome</keyword>
<dbReference type="EMBL" id="JAJAGO010000010">
    <property type="protein sequence ID" value="MCT2592600.1"/>
    <property type="molecule type" value="Genomic_DNA"/>
</dbReference>
<dbReference type="Proteomes" id="UP001156389">
    <property type="component" value="Unassembled WGS sequence"/>
</dbReference>
<protein>
    <recommendedName>
        <fullName evidence="3">SRPBCC family protein</fullName>
    </recommendedName>
</protein>
<name>A0ABT2JZ42_9ACTN</name>
<reference evidence="1 2" key="1">
    <citation type="submission" date="2021-10" db="EMBL/GenBank/DDBJ databases">
        <title>Streptomyces gossypii sp. nov., isolated from soil collected from cotton field.</title>
        <authorList>
            <person name="Ge X."/>
            <person name="Chen X."/>
            <person name="Liu W."/>
        </authorList>
    </citation>
    <scope>NUCLEOTIDE SEQUENCE [LARGE SCALE GENOMIC DNA]</scope>
    <source>
        <strain evidence="1 2">N2-109</strain>
    </source>
</reference>
<gene>
    <name evidence="1" type="ORF">LHJ74_22265</name>
</gene>